<dbReference type="Proteomes" id="UP001163603">
    <property type="component" value="Chromosome 4"/>
</dbReference>
<accession>A0ACC0YXX8</accession>
<protein>
    <submittedName>
        <fullName evidence="1">Uncharacterized protein</fullName>
    </submittedName>
</protein>
<gene>
    <name evidence="1" type="ORF">Pint_17186</name>
</gene>
<evidence type="ECO:0000313" key="1">
    <source>
        <dbReference type="EMBL" id="KAJ0043492.1"/>
    </source>
</evidence>
<comment type="caution">
    <text evidence="1">The sequence shown here is derived from an EMBL/GenBank/DDBJ whole genome shotgun (WGS) entry which is preliminary data.</text>
</comment>
<name>A0ACC0YXX8_9ROSI</name>
<keyword evidence="2" id="KW-1185">Reference proteome</keyword>
<proteinExistence type="predicted"/>
<dbReference type="EMBL" id="CM047739">
    <property type="protein sequence ID" value="KAJ0043492.1"/>
    <property type="molecule type" value="Genomic_DNA"/>
</dbReference>
<sequence length="292" mass="32904">MDKHRICKICNRRFANGKAMGGHMRSHLTKLPIPPKPNNIHPSPVFTLKSQSPSSSLSIHSFKDHMQTYRSVNRDHSDVVMRDDGESEAEAEAESSRNPTKRRSKRRRKAVVEVVGPHPSEPESVSSVTENFTVEEVAICLLMLSRDKWPEPKEDNVKVNHHKYIGEDESDSTDEDESFCVTPRVHQALSTNSNKYKCNTCKKGFRSYQALGGHKASHKKIKTHLIKGSFEDDVTLLNPRVFKCTVCDKVFESGQALGGHKKIHFTYLTKSGEKLLDLNLPAPEDDSEVSQV</sequence>
<evidence type="ECO:0000313" key="2">
    <source>
        <dbReference type="Proteomes" id="UP001163603"/>
    </source>
</evidence>
<reference evidence="2" key="1">
    <citation type="journal article" date="2023" name="G3 (Bethesda)">
        <title>Genome assembly and association tests identify interacting loci associated with vigor, precocity, and sex in interspecific pistachio rootstocks.</title>
        <authorList>
            <person name="Palmer W."/>
            <person name="Jacygrad E."/>
            <person name="Sagayaradj S."/>
            <person name="Cavanaugh K."/>
            <person name="Han R."/>
            <person name="Bertier L."/>
            <person name="Beede B."/>
            <person name="Kafkas S."/>
            <person name="Golino D."/>
            <person name="Preece J."/>
            <person name="Michelmore R."/>
        </authorList>
    </citation>
    <scope>NUCLEOTIDE SEQUENCE [LARGE SCALE GENOMIC DNA]</scope>
</reference>
<organism evidence="1 2">
    <name type="scientific">Pistacia integerrima</name>
    <dbReference type="NCBI Taxonomy" id="434235"/>
    <lineage>
        <taxon>Eukaryota</taxon>
        <taxon>Viridiplantae</taxon>
        <taxon>Streptophyta</taxon>
        <taxon>Embryophyta</taxon>
        <taxon>Tracheophyta</taxon>
        <taxon>Spermatophyta</taxon>
        <taxon>Magnoliopsida</taxon>
        <taxon>eudicotyledons</taxon>
        <taxon>Gunneridae</taxon>
        <taxon>Pentapetalae</taxon>
        <taxon>rosids</taxon>
        <taxon>malvids</taxon>
        <taxon>Sapindales</taxon>
        <taxon>Anacardiaceae</taxon>
        <taxon>Pistacia</taxon>
    </lineage>
</organism>